<dbReference type="AlphaFoldDB" id="A0A2G8T8F1"/>
<evidence type="ECO:0000259" key="17">
    <source>
        <dbReference type="Pfam" id="PF07715"/>
    </source>
</evidence>
<dbReference type="GO" id="GO:0009279">
    <property type="term" value="C:cell outer membrane"/>
    <property type="evidence" value="ECO:0007669"/>
    <property type="project" value="UniProtKB-SubCell"/>
</dbReference>
<evidence type="ECO:0000256" key="9">
    <source>
        <dbReference type="ARBA" id="ARBA00023136"/>
    </source>
</evidence>
<sequence>MKSASCTFVPFTVFAVFAAAATAQEVTNPPVPMQAVQITAWPDRQRQGDATGKVVISHADIVRFGDTSMSDVLKRLPGVTVAGEVRMRGLGSGYTQILLNGDPVAPGFSIDSISPELIERVELMRSPTVEYGTQAIAGTINIVLRKATSRRQREAKFGVVSDRAGVTPNLSLRMADRLGGFSYTVTGAARQEKASGPGDTEQVTGAGPDGAVNLRRDLYYQYRIHNRFLSLAPRLQWTLAGGDTISSQTFIEINDSARHGNTVETTLLGAPSDYPDNAFTSAARVETVRSDLAWSHRGANGARIEAKVGINHTGRKTHFVFMGTGASRALSLERAVDSEARDDQLTSSGKYSIPFFEGHSLVAGWDSAYTERGEYRLQHDRDGAGAPRGVDLDESYDAKVKRLAFFVQDEWDITARWQMYLGLRWEGLFTDSLSNVVAPVHNRSGVWSPVLQTVWKLPGTAKDQLRLGVSRTYKAPTTPSLIPRRYTANNDNGPTNPDRQGNPQLRPELAWGLDAAYEHYFSKSGMISASAFVRRIDDVTVERLYQESGVWIASPVNDGKALVRGIEFEAALPLALVVANAPAIDIKINLARNWSSLDSVPGPHNRLGAQTPFSANVGLDYRVGEGFTAGGNFGFRRAGPVNLSAFLSSYAWPTRTLDVYGVMKLSAATQLRASAFNLLHQDSCNATRFANEDGSLLRSARARSNRGIRLTLEHKI</sequence>
<evidence type="ECO:0000256" key="10">
    <source>
        <dbReference type="ARBA" id="ARBA00023170"/>
    </source>
</evidence>
<evidence type="ECO:0000256" key="4">
    <source>
        <dbReference type="ARBA" id="ARBA00022452"/>
    </source>
</evidence>
<keyword evidence="3 12" id="KW-0813">Transport</keyword>
<dbReference type="InterPro" id="IPR039426">
    <property type="entry name" value="TonB-dep_rcpt-like"/>
</dbReference>
<feature type="domain" description="TonB-dependent receptor-like beta-barrel" evidence="16">
    <location>
        <begin position="255"/>
        <end position="678"/>
    </location>
</feature>
<dbReference type="GO" id="GO:0015344">
    <property type="term" value="F:siderophore uptake transmembrane transporter activity"/>
    <property type="evidence" value="ECO:0007669"/>
    <property type="project" value="TreeGrafter"/>
</dbReference>
<dbReference type="PROSITE" id="PS52016">
    <property type="entry name" value="TONB_DEPENDENT_REC_3"/>
    <property type="match status" value="1"/>
</dbReference>
<keyword evidence="6 15" id="KW-0732">Signal</keyword>
<feature type="region of interest" description="Disordered" evidence="14">
    <location>
        <begin position="480"/>
        <end position="504"/>
    </location>
</feature>
<dbReference type="GO" id="GO:0044718">
    <property type="term" value="P:siderophore transmembrane transport"/>
    <property type="evidence" value="ECO:0007669"/>
    <property type="project" value="TreeGrafter"/>
</dbReference>
<evidence type="ECO:0000313" key="19">
    <source>
        <dbReference type="Proteomes" id="UP000230390"/>
    </source>
</evidence>
<dbReference type="PANTHER" id="PTHR30069">
    <property type="entry name" value="TONB-DEPENDENT OUTER MEMBRANE RECEPTOR"/>
    <property type="match status" value="1"/>
</dbReference>
<feature type="chain" id="PRO_5013607427" description="TonB-dependent receptor" evidence="15">
    <location>
        <begin position="19"/>
        <end position="716"/>
    </location>
</feature>
<evidence type="ECO:0000256" key="6">
    <source>
        <dbReference type="ARBA" id="ARBA00022729"/>
    </source>
</evidence>
<keyword evidence="10" id="KW-0675">Receptor</keyword>
<evidence type="ECO:0000256" key="8">
    <source>
        <dbReference type="ARBA" id="ARBA00023077"/>
    </source>
</evidence>
<dbReference type="InterPro" id="IPR012910">
    <property type="entry name" value="Plug_dom"/>
</dbReference>
<dbReference type="Pfam" id="PF00593">
    <property type="entry name" value="TonB_dep_Rec_b-barrel"/>
    <property type="match status" value="1"/>
</dbReference>
<protein>
    <recommendedName>
        <fullName evidence="20">TonB-dependent receptor</fullName>
    </recommendedName>
</protein>
<evidence type="ECO:0000256" key="7">
    <source>
        <dbReference type="ARBA" id="ARBA00023065"/>
    </source>
</evidence>
<dbReference type="InterPro" id="IPR037066">
    <property type="entry name" value="Plug_dom_sf"/>
</dbReference>
<accession>A0A2G8T8F1</accession>
<keyword evidence="9 12" id="KW-0472">Membrane</keyword>
<dbReference type="Pfam" id="PF07715">
    <property type="entry name" value="Plug"/>
    <property type="match status" value="1"/>
</dbReference>
<dbReference type="InterPro" id="IPR036942">
    <property type="entry name" value="Beta-barrel_TonB_sf"/>
</dbReference>
<evidence type="ECO:0000256" key="14">
    <source>
        <dbReference type="SAM" id="MobiDB-lite"/>
    </source>
</evidence>
<dbReference type="CDD" id="cd01347">
    <property type="entry name" value="ligand_gated_channel"/>
    <property type="match status" value="1"/>
</dbReference>
<dbReference type="RefSeq" id="WP_099793306.1">
    <property type="nucleotide sequence ID" value="NZ_JBHLYV010000100.1"/>
</dbReference>
<evidence type="ECO:0000256" key="13">
    <source>
        <dbReference type="RuleBase" id="RU003357"/>
    </source>
</evidence>
<evidence type="ECO:0000256" key="12">
    <source>
        <dbReference type="PROSITE-ProRule" id="PRU01360"/>
    </source>
</evidence>
<dbReference type="SUPFAM" id="SSF56935">
    <property type="entry name" value="Porins"/>
    <property type="match status" value="1"/>
</dbReference>
<evidence type="ECO:0000259" key="16">
    <source>
        <dbReference type="Pfam" id="PF00593"/>
    </source>
</evidence>
<keyword evidence="4 12" id="KW-1134">Transmembrane beta strand</keyword>
<keyword evidence="19" id="KW-1185">Reference proteome</keyword>
<comment type="similarity">
    <text evidence="2 12 13">Belongs to the TonB-dependent receptor family.</text>
</comment>
<gene>
    <name evidence="18" type="ORF">CR105_24925</name>
</gene>
<evidence type="ECO:0000256" key="2">
    <source>
        <dbReference type="ARBA" id="ARBA00009810"/>
    </source>
</evidence>
<feature type="signal peptide" evidence="15">
    <location>
        <begin position="1"/>
        <end position="18"/>
    </location>
</feature>
<keyword evidence="8 13" id="KW-0798">TonB box</keyword>
<evidence type="ECO:0000256" key="15">
    <source>
        <dbReference type="SAM" id="SignalP"/>
    </source>
</evidence>
<dbReference type="InterPro" id="IPR000531">
    <property type="entry name" value="Beta-barrel_TonB"/>
</dbReference>
<dbReference type="Proteomes" id="UP000230390">
    <property type="component" value="Unassembled WGS sequence"/>
</dbReference>
<dbReference type="OrthoDB" id="8671598at2"/>
<proteinExistence type="inferred from homology"/>
<reference evidence="18 19" key="1">
    <citation type="submission" date="2017-10" db="EMBL/GenBank/DDBJ databases">
        <title>Massilia psychrophilum sp. nov., a novel purple-pigmented bacterium isolated from Tianshan glacier, Xinjiang Municipality, China.</title>
        <authorList>
            <person name="Wang H."/>
        </authorList>
    </citation>
    <scope>NUCLEOTIDE SEQUENCE [LARGE SCALE GENOMIC DNA]</scope>
    <source>
        <strain evidence="18 19">JCM 30074</strain>
    </source>
</reference>
<feature type="compositionally biased region" description="Polar residues" evidence="14">
    <location>
        <begin position="487"/>
        <end position="503"/>
    </location>
</feature>
<evidence type="ECO:0000256" key="3">
    <source>
        <dbReference type="ARBA" id="ARBA00022448"/>
    </source>
</evidence>
<organism evidence="18 19">
    <name type="scientific">Massilia eurypsychrophila</name>
    <dbReference type="NCBI Taxonomy" id="1485217"/>
    <lineage>
        <taxon>Bacteria</taxon>
        <taxon>Pseudomonadati</taxon>
        <taxon>Pseudomonadota</taxon>
        <taxon>Betaproteobacteria</taxon>
        <taxon>Burkholderiales</taxon>
        <taxon>Oxalobacteraceae</taxon>
        <taxon>Telluria group</taxon>
        <taxon>Massilia</taxon>
    </lineage>
</organism>
<evidence type="ECO:0008006" key="20">
    <source>
        <dbReference type="Google" id="ProtNLM"/>
    </source>
</evidence>
<keyword evidence="11 12" id="KW-0998">Cell outer membrane</keyword>
<comment type="caution">
    <text evidence="18">The sequence shown here is derived from an EMBL/GenBank/DDBJ whole genome shotgun (WGS) entry which is preliminary data.</text>
</comment>
<comment type="subcellular location">
    <subcellularLocation>
        <location evidence="1 12">Cell outer membrane</location>
        <topology evidence="1 12">Multi-pass membrane protein</topology>
    </subcellularLocation>
</comment>
<keyword evidence="7" id="KW-0406">Ion transport</keyword>
<evidence type="ECO:0000313" key="18">
    <source>
        <dbReference type="EMBL" id="PIL42330.1"/>
    </source>
</evidence>
<dbReference type="EMBL" id="PDOC01000029">
    <property type="protein sequence ID" value="PIL42330.1"/>
    <property type="molecule type" value="Genomic_DNA"/>
</dbReference>
<feature type="domain" description="TonB-dependent receptor plug" evidence="17">
    <location>
        <begin position="54"/>
        <end position="139"/>
    </location>
</feature>
<name>A0A2G8T8F1_9BURK</name>
<dbReference type="Gene3D" id="2.170.130.10">
    <property type="entry name" value="TonB-dependent receptor, plug domain"/>
    <property type="match status" value="1"/>
</dbReference>
<evidence type="ECO:0000256" key="1">
    <source>
        <dbReference type="ARBA" id="ARBA00004571"/>
    </source>
</evidence>
<dbReference type="PANTHER" id="PTHR30069:SF53">
    <property type="entry name" value="COLICIN I RECEPTOR-RELATED"/>
    <property type="match status" value="1"/>
</dbReference>
<dbReference type="Gene3D" id="2.40.170.20">
    <property type="entry name" value="TonB-dependent receptor, beta-barrel domain"/>
    <property type="match status" value="1"/>
</dbReference>
<evidence type="ECO:0000256" key="5">
    <source>
        <dbReference type="ARBA" id="ARBA00022692"/>
    </source>
</evidence>
<keyword evidence="5 12" id="KW-0812">Transmembrane</keyword>
<evidence type="ECO:0000256" key="11">
    <source>
        <dbReference type="ARBA" id="ARBA00023237"/>
    </source>
</evidence>